<evidence type="ECO:0000256" key="1">
    <source>
        <dbReference type="SAM" id="Phobius"/>
    </source>
</evidence>
<evidence type="ECO:0000313" key="2">
    <source>
        <dbReference type="EMBL" id="WEK19654.1"/>
    </source>
</evidence>
<proteinExistence type="predicted"/>
<feature type="transmembrane region" description="Helical" evidence="1">
    <location>
        <begin position="335"/>
        <end position="355"/>
    </location>
</feature>
<dbReference type="PANTHER" id="PTHR32309">
    <property type="entry name" value="TYROSINE-PROTEIN KINASE"/>
    <property type="match status" value="1"/>
</dbReference>
<keyword evidence="1" id="KW-0812">Transmembrane</keyword>
<name>A0AAJ6B792_9SPHI</name>
<sequence>MNPENIINDQNDFSEISLKELLLKVRGWWRFLLSKWLIILFCGIVGGLLGFGYASLKKTIYTATTTFVLEDGGSGGNGIGNLGGLASMVGIDVGGNSGGIFQGDNILELYKSRTMIEKTLLTTIEFESKSQLLIDRYLDFNGFREKWSEVPELKNIQFIKKDNEGIKHTRLKDSIIGLIVNDINKNYLSVVKPDRKLSLIKVEVKSKDEYFAKAFDDQIVKNVNDFYIQTKTKKSLENISILQGKADSVRAGMSGAIYKAAEVADATPNLNPTRQTQRIAPIQRSQFLAEANKAVLTELVKNLEMSKMSLLKEAPLIQIVDQPVFPLKQETTSRIGYFLVFFMCFSIVSIFILCFRRFFINAINR</sequence>
<gene>
    <name evidence="2" type="ORF">P0Y49_00600</name>
</gene>
<dbReference type="PANTHER" id="PTHR32309:SF31">
    <property type="entry name" value="CAPSULAR EXOPOLYSACCHARIDE FAMILY"/>
    <property type="match status" value="1"/>
</dbReference>
<feature type="transmembrane region" description="Helical" evidence="1">
    <location>
        <begin position="36"/>
        <end position="56"/>
    </location>
</feature>
<evidence type="ECO:0000313" key="3">
    <source>
        <dbReference type="Proteomes" id="UP001214530"/>
    </source>
</evidence>
<organism evidence="2 3">
    <name type="scientific">Candidatus Pedobacter colombiensis</name>
    <dbReference type="NCBI Taxonomy" id="3121371"/>
    <lineage>
        <taxon>Bacteria</taxon>
        <taxon>Pseudomonadati</taxon>
        <taxon>Bacteroidota</taxon>
        <taxon>Sphingobacteriia</taxon>
        <taxon>Sphingobacteriales</taxon>
        <taxon>Sphingobacteriaceae</taxon>
        <taxon>Pedobacter</taxon>
    </lineage>
</organism>
<dbReference type="Proteomes" id="UP001214530">
    <property type="component" value="Chromosome"/>
</dbReference>
<dbReference type="InterPro" id="IPR050445">
    <property type="entry name" value="Bact_polysacc_biosynth/exp"/>
</dbReference>
<dbReference type="EMBL" id="CP119313">
    <property type="protein sequence ID" value="WEK19654.1"/>
    <property type="molecule type" value="Genomic_DNA"/>
</dbReference>
<dbReference type="AlphaFoldDB" id="A0AAJ6B792"/>
<protein>
    <submittedName>
        <fullName evidence="2">Lipopolysaccharide biosynthesis protein</fullName>
    </submittedName>
</protein>
<accession>A0AAJ6B792</accession>
<keyword evidence="1" id="KW-0472">Membrane</keyword>
<reference evidence="2" key="1">
    <citation type="submission" date="2023-03" db="EMBL/GenBank/DDBJ databases">
        <title>Andean soil-derived lignocellulolytic bacterial consortium as a source of novel taxa and putative plastic-active enzymes.</title>
        <authorList>
            <person name="Diaz-Garcia L."/>
            <person name="Chuvochina M."/>
            <person name="Feuerriegel G."/>
            <person name="Bunk B."/>
            <person name="Sproer C."/>
            <person name="Streit W.R."/>
            <person name="Rodriguez L.M."/>
            <person name="Overmann J."/>
            <person name="Jimenez D.J."/>
        </authorList>
    </citation>
    <scope>NUCLEOTIDE SEQUENCE</scope>
    <source>
        <strain evidence="2">MAG 3858</strain>
    </source>
</reference>
<keyword evidence="1" id="KW-1133">Transmembrane helix</keyword>